<keyword evidence="5 10" id="KW-0862">Zinc</keyword>
<dbReference type="PANTHER" id="PTHR10514">
    <property type="entry name" value="ANGIOTENSIN-CONVERTING ENZYME"/>
    <property type="match status" value="1"/>
</dbReference>
<evidence type="ECO:0000256" key="5">
    <source>
        <dbReference type="PIRSR" id="PIRSR601548-3"/>
    </source>
</evidence>
<feature type="binding site" evidence="5">
    <location>
        <position position="52"/>
    </location>
    <ligand>
        <name>Zn(2+)</name>
        <dbReference type="ChEBI" id="CHEBI:29105"/>
        <label>1</label>
        <note>catalytic</note>
    </ligand>
</feature>
<feature type="binding site" evidence="7">
    <location>
        <position position="52"/>
    </location>
    <ligand>
        <name>Zn(2+)</name>
        <dbReference type="ChEBI" id="CHEBI:29105"/>
        <label>2</label>
        <note>catalytic</note>
    </ligand>
</feature>
<dbReference type="GO" id="GO:0006508">
    <property type="term" value="P:proteolysis"/>
    <property type="evidence" value="ECO:0007669"/>
    <property type="project" value="UniProtKB-KW"/>
</dbReference>
<dbReference type="OrthoDB" id="6414031at2759"/>
<dbReference type="MEROPS" id="M02.001"/>
<organism evidence="11 12">
    <name type="scientific">Stegodyphus mimosarum</name>
    <name type="common">African social velvet spider</name>
    <dbReference type="NCBI Taxonomy" id="407821"/>
    <lineage>
        <taxon>Eukaryota</taxon>
        <taxon>Metazoa</taxon>
        <taxon>Ecdysozoa</taxon>
        <taxon>Arthropoda</taxon>
        <taxon>Chelicerata</taxon>
        <taxon>Arachnida</taxon>
        <taxon>Araneae</taxon>
        <taxon>Araneomorphae</taxon>
        <taxon>Entelegynae</taxon>
        <taxon>Eresoidea</taxon>
        <taxon>Eresidae</taxon>
        <taxon>Stegodyphus</taxon>
    </lineage>
</organism>
<accession>A0A087UCM8</accession>
<sequence>MTPEFWKNSIIEKPKDREIVCHASAWDFSDGKDVRIKMCTQINMNDLKTIHHEMGHIEYYLLYADQPTIFREAANP</sequence>
<protein>
    <recommendedName>
        <fullName evidence="10">Angiotensin-converting enzyme</fullName>
        <ecNumber evidence="10">3.4.-.-</ecNumber>
    </recommendedName>
</protein>
<dbReference type="Proteomes" id="UP000054359">
    <property type="component" value="Unassembled WGS sequence"/>
</dbReference>
<keyword evidence="10" id="KW-0378">Hydrolase</keyword>
<keyword evidence="10" id="KW-0121">Carboxypeptidase</keyword>
<comment type="similarity">
    <text evidence="1 9 10">Belongs to the peptidase M2 family.</text>
</comment>
<dbReference type="GO" id="GO:0008241">
    <property type="term" value="F:peptidyl-dipeptidase activity"/>
    <property type="evidence" value="ECO:0007669"/>
    <property type="project" value="InterPro"/>
</dbReference>
<evidence type="ECO:0000313" key="11">
    <source>
        <dbReference type="EMBL" id="KFM75117.1"/>
    </source>
</evidence>
<dbReference type="GO" id="GO:0008237">
    <property type="term" value="F:metallopeptidase activity"/>
    <property type="evidence" value="ECO:0007669"/>
    <property type="project" value="UniProtKB-KW"/>
</dbReference>
<dbReference type="SUPFAM" id="SSF55486">
    <property type="entry name" value="Metalloproteases ('zincins'), catalytic domain"/>
    <property type="match status" value="1"/>
</dbReference>
<feature type="disulfide bond" evidence="6 9">
    <location>
        <begin position="21"/>
        <end position="39"/>
    </location>
</feature>
<dbReference type="AlphaFoldDB" id="A0A087UCM8"/>
<name>A0A087UCM8_STEMI</name>
<evidence type="ECO:0000256" key="10">
    <source>
        <dbReference type="RuleBase" id="RU361144"/>
    </source>
</evidence>
<evidence type="ECO:0000256" key="7">
    <source>
        <dbReference type="PIRSR" id="PIRSR601548-8"/>
    </source>
</evidence>
<keyword evidence="5 10" id="KW-0479">Metal-binding</keyword>
<dbReference type="GO" id="GO:0004180">
    <property type="term" value="F:carboxypeptidase activity"/>
    <property type="evidence" value="ECO:0007669"/>
    <property type="project" value="UniProtKB-KW"/>
</dbReference>
<dbReference type="GO" id="GO:0046872">
    <property type="term" value="F:metal ion binding"/>
    <property type="evidence" value="ECO:0007669"/>
    <property type="project" value="UniProtKB-KW"/>
</dbReference>
<keyword evidence="3 6" id="KW-1015">Disulfide bond</keyword>
<comment type="caution">
    <text evidence="9">Lacks conserved residue(s) required for the propagation of feature annotation.</text>
</comment>
<dbReference type="EC" id="3.4.-.-" evidence="10"/>
<dbReference type="EMBL" id="KK119224">
    <property type="protein sequence ID" value="KFM75117.1"/>
    <property type="molecule type" value="Genomic_DNA"/>
</dbReference>
<dbReference type="PRINTS" id="PR00791">
    <property type="entry name" value="PEPDIPTASEA"/>
</dbReference>
<evidence type="ECO:0000256" key="1">
    <source>
        <dbReference type="ARBA" id="ARBA00008139"/>
    </source>
</evidence>
<evidence type="ECO:0000256" key="2">
    <source>
        <dbReference type="ARBA" id="ARBA00022729"/>
    </source>
</evidence>
<evidence type="ECO:0000256" key="4">
    <source>
        <dbReference type="ARBA" id="ARBA00023180"/>
    </source>
</evidence>
<feature type="active site" description="Proton acceptor 2" evidence="8">
    <location>
        <position position="53"/>
    </location>
</feature>
<dbReference type="GO" id="GO:0005886">
    <property type="term" value="C:plasma membrane"/>
    <property type="evidence" value="ECO:0007669"/>
    <property type="project" value="TreeGrafter"/>
</dbReference>
<comment type="cofactor">
    <cofactor evidence="10">
        <name>Zn(2+)</name>
        <dbReference type="ChEBI" id="CHEBI:29105"/>
    </cofactor>
    <text evidence="10">Binds 1 zinc ion per subunit.</text>
</comment>
<keyword evidence="2" id="KW-0732">Signal</keyword>
<dbReference type="Pfam" id="PF01401">
    <property type="entry name" value="Peptidase_M2"/>
    <property type="match status" value="1"/>
</dbReference>
<dbReference type="PANTHER" id="PTHR10514:SF27">
    <property type="entry name" value="ANGIOTENSIN-CONVERTING ENZYME"/>
    <property type="match status" value="1"/>
</dbReference>
<keyword evidence="12" id="KW-1185">Reference proteome</keyword>
<feature type="binding site" evidence="5">
    <location>
        <position position="56"/>
    </location>
    <ligand>
        <name>Zn(2+)</name>
        <dbReference type="ChEBI" id="CHEBI:29105"/>
        <label>1</label>
        <note>catalytic</note>
    </ligand>
</feature>
<evidence type="ECO:0000256" key="6">
    <source>
        <dbReference type="PIRSR" id="PIRSR601548-4"/>
    </source>
</evidence>
<dbReference type="PROSITE" id="PS52011">
    <property type="entry name" value="PEPTIDASE_M2"/>
    <property type="match status" value="1"/>
</dbReference>
<dbReference type="STRING" id="407821.A0A087UCM8"/>
<proteinExistence type="inferred from homology"/>
<keyword evidence="10" id="KW-0645">Protease</keyword>
<keyword evidence="10" id="KW-0482">Metalloprotease</keyword>
<evidence type="ECO:0000256" key="8">
    <source>
        <dbReference type="PIRSR" id="PIRSR601548-9"/>
    </source>
</evidence>
<dbReference type="InterPro" id="IPR001548">
    <property type="entry name" value="Peptidase_M2"/>
</dbReference>
<evidence type="ECO:0000256" key="9">
    <source>
        <dbReference type="PROSITE-ProRule" id="PRU01355"/>
    </source>
</evidence>
<evidence type="ECO:0000256" key="3">
    <source>
        <dbReference type="ARBA" id="ARBA00023157"/>
    </source>
</evidence>
<reference evidence="11 12" key="1">
    <citation type="submission" date="2013-11" db="EMBL/GenBank/DDBJ databases">
        <title>Genome sequencing of Stegodyphus mimosarum.</title>
        <authorList>
            <person name="Bechsgaard J."/>
        </authorList>
    </citation>
    <scope>NUCLEOTIDE SEQUENCE [LARGE SCALE GENOMIC DNA]</scope>
</reference>
<feature type="binding site" evidence="7">
    <location>
        <position position="56"/>
    </location>
    <ligand>
        <name>Zn(2+)</name>
        <dbReference type="ChEBI" id="CHEBI:29105"/>
        <label>2</label>
        <note>catalytic</note>
    </ligand>
</feature>
<gene>
    <name evidence="11" type="ORF">X975_17581</name>
</gene>
<feature type="non-terminal residue" evidence="11">
    <location>
        <position position="76"/>
    </location>
</feature>
<keyword evidence="4 10" id="KW-0325">Glycoprotein</keyword>
<evidence type="ECO:0000313" key="12">
    <source>
        <dbReference type="Proteomes" id="UP000054359"/>
    </source>
</evidence>